<name>A0A645FY57_9ZZZZ</name>
<dbReference type="Pfam" id="PF00027">
    <property type="entry name" value="cNMP_binding"/>
    <property type="match status" value="1"/>
</dbReference>
<proteinExistence type="predicted"/>
<evidence type="ECO:0000259" key="4">
    <source>
        <dbReference type="PROSITE" id="PS50042"/>
    </source>
</evidence>
<gene>
    <name evidence="6" type="primary">crp_16</name>
    <name evidence="6" type="ORF">SDC9_166191</name>
</gene>
<evidence type="ECO:0000256" key="3">
    <source>
        <dbReference type="ARBA" id="ARBA00023163"/>
    </source>
</evidence>
<keyword evidence="2" id="KW-0238">DNA-binding</keyword>
<dbReference type="CDD" id="cd00038">
    <property type="entry name" value="CAP_ED"/>
    <property type="match status" value="1"/>
</dbReference>
<dbReference type="InterPro" id="IPR000595">
    <property type="entry name" value="cNMP-bd_dom"/>
</dbReference>
<dbReference type="SUPFAM" id="SSF51206">
    <property type="entry name" value="cAMP-binding domain-like"/>
    <property type="match status" value="1"/>
</dbReference>
<accession>A0A645FY57</accession>
<organism evidence="6">
    <name type="scientific">bioreactor metagenome</name>
    <dbReference type="NCBI Taxonomy" id="1076179"/>
    <lineage>
        <taxon>unclassified sequences</taxon>
        <taxon>metagenomes</taxon>
        <taxon>ecological metagenomes</taxon>
    </lineage>
</organism>
<evidence type="ECO:0000256" key="2">
    <source>
        <dbReference type="ARBA" id="ARBA00023125"/>
    </source>
</evidence>
<dbReference type="InterPro" id="IPR036388">
    <property type="entry name" value="WH-like_DNA-bd_sf"/>
</dbReference>
<keyword evidence="1" id="KW-0805">Transcription regulation</keyword>
<keyword evidence="3" id="KW-0804">Transcription</keyword>
<dbReference type="InterPro" id="IPR036390">
    <property type="entry name" value="WH_DNA-bd_sf"/>
</dbReference>
<evidence type="ECO:0000256" key="1">
    <source>
        <dbReference type="ARBA" id="ARBA00023015"/>
    </source>
</evidence>
<dbReference type="InterPro" id="IPR012318">
    <property type="entry name" value="HTH_CRP"/>
</dbReference>
<reference evidence="6" key="1">
    <citation type="submission" date="2019-08" db="EMBL/GenBank/DDBJ databases">
        <authorList>
            <person name="Kucharzyk K."/>
            <person name="Murdoch R.W."/>
            <person name="Higgins S."/>
            <person name="Loffler F."/>
        </authorList>
    </citation>
    <scope>NUCLEOTIDE SEQUENCE</scope>
</reference>
<dbReference type="GO" id="GO:0003700">
    <property type="term" value="F:DNA-binding transcription factor activity"/>
    <property type="evidence" value="ECO:0007669"/>
    <property type="project" value="TreeGrafter"/>
</dbReference>
<dbReference type="InterPro" id="IPR018490">
    <property type="entry name" value="cNMP-bd_dom_sf"/>
</dbReference>
<comment type="caution">
    <text evidence="6">The sequence shown here is derived from an EMBL/GenBank/DDBJ whole genome shotgun (WGS) entry which is preliminary data.</text>
</comment>
<dbReference type="EMBL" id="VSSQ01066246">
    <property type="protein sequence ID" value="MPN18826.1"/>
    <property type="molecule type" value="Genomic_DNA"/>
</dbReference>
<dbReference type="SUPFAM" id="SSF46785">
    <property type="entry name" value="Winged helix' DNA-binding domain"/>
    <property type="match status" value="1"/>
</dbReference>
<dbReference type="SMART" id="SM00419">
    <property type="entry name" value="HTH_CRP"/>
    <property type="match status" value="1"/>
</dbReference>
<dbReference type="PROSITE" id="PS50042">
    <property type="entry name" value="CNMP_BINDING_3"/>
    <property type="match status" value="1"/>
</dbReference>
<dbReference type="GO" id="GO:0005829">
    <property type="term" value="C:cytosol"/>
    <property type="evidence" value="ECO:0007669"/>
    <property type="project" value="TreeGrafter"/>
</dbReference>
<evidence type="ECO:0000313" key="6">
    <source>
        <dbReference type="EMBL" id="MPN18826.1"/>
    </source>
</evidence>
<feature type="domain" description="HTH crp-type" evidence="5">
    <location>
        <begin position="106"/>
        <end position="178"/>
    </location>
</feature>
<dbReference type="Pfam" id="PF13545">
    <property type="entry name" value="HTH_Crp_2"/>
    <property type="match status" value="1"/>
</dbReference>
<sequence length="192" mass="21668">MQDDRADCFYYLISGRVKTYTIIRSDVDKRLMNYEAGSVFGLDSFFSNSLRSASASTCCKSTIAAVNAEQLRLALHAKPELYDALLSSMAQELQSMTRQAIAASGEQANTRIARYLLRSVRNSQIKTGQKTLIVKVTQDNVASQFGYSRATVNRALRYFVNQGWIRTNYRFIEIVDLAALVDFGFHMTEEKT</sequence>
<protein>
    <submittedName>
        <fullName evidence="6">cAMP-activated global transcriptional regulator CRP</fullName>
    </submittedName>
</protein>
<dbReference type="PANTHER" id="PTHR24567">
    <property type="entry name" value="CRP FAMILY TRANSCRIPTIONAL REGULATORY PROTEIN"/>
    <property type="match status" value="1"/>
</dbReference>
<evidence type="ECO:0000259" key="5">
    <source>
        <dbReference type="PROSITE" id="PS51063"/>
    </source>
</evidence>
<dbReference type="Gene3D" id="2.60.120.10">
    <property type="entry name" value="Jelly Rolls"/>
    <property type="match status" value="1"/>
</dbReference>
<dbReference type="GO" id="GO:0003677">
    <property type="term" value="F:DNA binding"/>
    <property type="evidence" value="ECO:0007669"/>
    <property type="project" value="UniProtKB-KW"/>
</dbReference>
<dbReference type="PANTHER" id="PTHR24567:SF74">
    <property type="entry name" value="HTH-TYPE TRANSCRIPTIONAL REGULATOR ARCR"/>
    <property type="match status" value="1"/>
</dbReference>
<dbReference type="InterPro" id="IPR050397">
    <property type="entry name" value="Env_Response_Regulators"/>
</dbReference>
<dbReference type="PROSITE" id="PS51063">
    <property type="entry name" value="HTH_CRP_2"/>
    <property type="match status" value="1"/>
</dbReference>
<dbReference type="Gene3D" id="1.10.10.10">
    <property type="entry name" value="Winged helix-like DNA-binding domain superfamily/Winged helix DNA-binding domain"/>
    <property type="match status" value="1"/>
</dbReference>
<dbReference type="AlphaFoldDB" id="A0A645FY57"/>
<feature type="domain" description="Cyclic nucleotide-binding" evidence="4">
    <location>
        <begin position="1"/>
        <end position="92"/>
    </location>
</feature>
<dbReference type="InterPro" id="IPR014710">
    <property type="entry name" value="RmlC-like_jellyroll"/>
</dbReference>